<dbReference type="RefSeq" id="WP_188528999.1">
    <property type="nucleotide sequence ID" value="NZ_BMGI01000005.1"/>
</dbReference>
<comment type="caution">
    <text evidence="2">The sequence shown here is derived from an EMBL/GenBank/DDBJ whole genome shotgun (WGS) entry which is preliminary data.</text>
</comment>
<organism evidence="2 3">
    <name type="scientific">Sinisalibacter lacisalsi</name>
    <dbReference type="NCBI Taxonomy" id="1526570"/>
    <lineage>
        <taxon>Bacteria</taxon>
        <taxon>Pseudomonadati</taxon>
        <taxon>Pseudomonadota</taxon>
        <taxon>Alphaproteobacteria</taxon>
        <taxon>Rhodobacterales</taxon>
        <taxon>Roseobacteraceae</taxon>
        <taxon>Sinisalibacter</taxon>
    </lineage>
</organism>
<evidence type="ECO:0000256" key="1">
    <source>
        <dbReference type="SAM" id="SignalP"/>
    </source>
</evidence>
<keyword evidence="3" id="KW-1185">Reference proteome</keyword>
<dbReference type="PROSITE" id="PS51257">
    <property type="entry name" value="PROKAR_LIPOPROTEIN"/>
    <property type="match status" value="1"/>
</dbReference>
<sequence>MRRLILAAALALAGCGDAGAPRDTSARMTSIVGFDPARFAGEWREVAAIGRPPGALWRVEAGPGGALAVSTSRDGAGRGEMVGPGRFRLSQFAAPLWVLWADADMRTLVLGTPDGRFAMVLDRAARPAPDRLQAARDVLEWNGYDLGALRG</sequence>
<reference evidence="3" key="1">
    <citation type="journal article" date="2019" name="Int. J. Syst. Evol. Microbiol.">
        <title>The Global Catalogue of Microorganisms (GCM) 10K type strain sequencing project: providing services to taxonomists for standard genome sequencing and annotation.</title>
        <authorList>
            <consortium name="The Broad Institute Genomics Platform"/>
            <consortium name="The Broad Institute Genome Sequencing Center for Infectious Disease"/>
            <person name="Wu L."/>
            <person name="Ma J."/>
        </authorList>
    </citation>
    <scope>NUCLEOTIDE SEQUENCE [LARGE SCALE GENOMIC DNA]</scope>
    <source>
        <strain evidence="3">CGMCC 1.12922</strain>
    </source>
</reference>
<evidence type="ECO:0000313" key="2">
    <source>
        <dbReference type="EMBL" id="GGD43091.1"/>
    </source>
</evidence>
<dbReference type="Proteomes" id="UP000617355">
    <property type="component" value="Unassembled WGS sequence"/>
</dbReference>
<dbReference type="InterPro" id="IPR012674">
    <property type="entry name" value="Calycin"/>
</dbReference>
<gene>
    <name evidence="2" type="ORF">GCM10011358_28660</name>
</gene>
<name>A0ABQ1QRW7_9RHOB</name>
<feature type="chain" id="PRO_5046729124" evidence="1">
    <location>
        <begin position="21"/>
        <end position="151"/>
    </location>
</feature>
<accession>A0ABQ1QRW7</accession>
<dbReference type="Gene3D" id="2.40.128.20">
    <property type="match status" value="1"/>
</dbReference>
<protein>
    <submittedName>
        <fullName evidence="2">Lipocalin</fullName>
    </submittedName>
</protein>
<feature type="signal peptide" evidence="1">
    <location>
        <begin position="1"/>
        <end position="20"/>
    </location>
</feature>
<dbReference type="EMBL" id="BMGI01000005">
    <property type="protein sequence ID" value="GGD43091.1"/>
    <property type="molecule type" value="Genomic_DNA"/>
</dbReference>
<proteinExistence type="predicted"/>
<dbReference type="SUPFAM" id="SSF50814">
    <property type="entry name" value="Lipocalins"/>
    <property type="match status" value="1"/>
</dbReference>
<evidence type="ECO:0000313" key="3">
    <source>
        <dbReference type="Proteomes" id="UP000617355"/>
    </source>
</evidence>
<keyword evidence="1" id="KW-0732">Signal</keyword>